<dbReference type="Gene3D" id="3.30.457.10">
    <property type="entry name" value="Copper amine oxidase-like, N-terminal domain"/>
    <property type="match status" value="1"/>
</dbReference>
<reference evidence="4 5" key="2">
    <citation type="journal article" date="2011" name="J. Bacteriol.">
        <title>Complete genome sequence of the anaerobic, halophilic alkalithermophile Natranaerobius thermophilus JW/NM-WN-LF.</title>
        <authorList>
            <person name="Zhao B."/>
            <person name="Mesbah N.M."/>
            <person name="Dalin E."/>
            <person name="Goodwin L."/>
            <person name="Nolan M."/>
            <person name="Pitluck S."/>
            <person name="Chertkov O."/>
            <person name="Brettin T.S."/>
            <person name="Han J."/>
            <person name="Larimer F.W."/>
            <person name="Land M.L."/>
            <person name="Hauser L."/>
            <person name="Kyrpides N."/>
            <person name="Wiegel J."/>
        </authorList>
    </citation>
    <scope>NUCLEOTIDE SEQUENCE [LARGE SCALE GENOMIC DNA]</scope>
    <source>
        <strain evidence="5">ATCC BAA-1301 / DSM 18059 / JW/NM-WN-LF</strain>
    </source>
</reference>
<keyword evidence="2" id="KW-1133">Transmembrane helix</keyword>
<dbReference type="InterPro" id="IPR036582">
    <property type="entry name" value="Mao_N_sf"/>
</dbReference>
<dbReference type="eggNOG" id="COG2333">
    <property type="taxonomic scope" value="Bacteria"/>
</dbReference>
<evidence type="ECO:0000256" key="1">
    <source>
        <dbReference type="SAM" id="MobiDB-lite"/>
    </source>
</evidence>
<feature type="compositionally biased region" description="Polar residues" evidence="1">
    <location>
        <begin position="180"/>
        <end position="189"/>
    </location>
</feature>
<dbReference type="STRING" id="457570.Nther_1858"/>
<evidence type="ECO:0000259" key="3">
    <source>
        <dbReference type="Pfam" id="PF07833"/>
    </source>
</evidence>
<feature type="transmembrane region" description="Helical" evidence="2">
    <location>
        <begin position="20"/>
        <end position="39"/>
    </location>
</feature>
<evidence type="ECO:0000313" key="5">
    <source>
        <dbReference type="Proteomes" id="UP000001683"/>
    </source>
</evidence>
<dbReference type="InterPro" id="IPR012854">
    <property type="entry name" value="Cu_amine_oxidase-like_N"/>
</dbReference>
<keyword evidence="5" id="KW-1185">Reference proteome</keyword>
<dbReference type="HOGENOM" id="CLU_1208750_0_0_9"/>
<feature type="domain" description="Copper amine oxidase-like N-terminal" evidence="3">
    <location>
        <begin position="64"/>
        <end position="169"/>
    </location>
</feature>
<feature type="region of interest" description="Disordered" evidence="1">
    <location>
        <begin position="178"/>
        <end position="229"/>
    </location>
</feature>
<reference evidence="4 5" key="1">
    <citation type="submission" date="2008-04" db="EMBL/GenBank/DDBJ databases">
        <title>Complete sequence of chromosome of Natranaerobius thermophilus JW/NM-WN-LF.</title>
        <authorList>
            <consortium name="US DOE Joint Genome Institute"/>
            <person name="Copeland A."/>
            <person name="Lucas S."/>
            <person name="Lapidus A."/>
            <person name="Glavina del Rio T."/>
            <person name="Dalin E."/>
            <person name="Tice H."/>
            <person name="Bruce D."/>
            <person name="Goodwin L."/>
            <person name="Pitluck S."/>
            <person name="Chertkov O."/>
            <person name="Brettin T."/>
            <person name="Detter J.C."/>
            <person name="Han C."/>
            <person name="Kuske C.R."/>
            <person name="Schmutz J."/>
            <person name="Larimer F."/>
            <person name="Land M."/>
            <person name="Hauser L."/>
            <person name="Kyrpides N."/>
            <person name="Lykidis A."/>
            <person name="Mesbah N.M."/>
            <person name="Wiegel J."/>
        </authorList>
    </citation>
    <scope>NUCLEOTIDE SEQUENCE [LARGE SCALE GENOMIC DNA]</scope>
    <source>
        <strain evidence="5">ATCC BAA-1301 / DSM 18059 / JW/NM-WN-LF</strain>
    </source>
</reference>
<dbReference type="Pfam" id="PF07833">
    <property type="entry name" value="Cu_amine_oxidN1"/>
    <property type="match status" value="1"/>
</dbReference>
<sequence>MDNIKIILNNKREKTVFTQFGFFSLLFVIFFSLGLVLTIQHPSSVSADDDSDQQYERIDDLKVTVNEKEIKLQNDIKVQDGRILMPARSVFEAIGATMEWDGDKQVAYAQRNKDRVALPIGEDVAIINGDRTNLDVSSRLIKGRTYIPFRFTGEAFGGYVEYDGEEGIVDVILPDEEQQTNKQESAGESNHNKEFDESEFKENEQENNFPLDFPESPEHPDPPETPNQD</sequence>
<keyword evidence="2" id="KW-0472">Membrane</keyword>
<proteinExistence type="predicted"/>
<name>B2A613_NATTJ</name>
<protein>
    <submittedName>
        <fullName evidence="4">Copper amine oxidase domain protein</fullName>
    </submittedName>
</protein>
<dbReference type="AlphaFoldDB" id="B2A613"/>
<organism evidence="4 5">
    <name type="scientific">Natranaerobius thermophilus (strain ATCC BAA-1301 / DSM 18059 / JW/NM-WN-LF)</name>
    <dbReference type="NCBI Taxonomy" id="457570"/>
    <lineage>
        <taxon>Bacteria</taxon>
        <taxon>Bacillati</taxon>
        <taxon>Bacillota</taxon>
        <taxon>Clostridia</taxon>
        <taxon>Natranaerobiales</taxon>
        <taxon>Natranaerobiaceae</taxon>
        <taxon>Natranaerobius</taxon>
    </lineage>
</organism>
<feature type="compositionally biased region" description="Basic and acidic residues" evidence="1">
    <location>
        <begin position="190"/>
        <end position="204"/>
    </location>
</feature>
<dbReference type="Proteomes" id="UP000001683">
    <property type="component" value="Chromosome"/>
</dbReference>
<dbReference type="SUPFAM" id="SSF55383">
    <property type="entry name" value="Copper amine oxidase, domain N"/>
    <property type="match status" value="1"/>
</dbReference>
<dbReference type="EMBL" id="CP001034">
    <property type="protein sequence ID" value="ACB85430.1"/>
    <property type="molecule type" value="Genomic_DNA"/>
</dbReference>
<accession>B2A613</accession>
<keyword evidence="2" id="KW-0812">Transmembrane</keyword>
<gene>
    <name evidence="4" type="ordered locus">Nther_1858</name>
</gene>
<dbReference type="OrthoDB" id="2379109at2"/>
<evidence type="ECO:0000256" key="2">
    <source>
        <dbReference type="SAM" id="Phobius"/>
    </source>
</evidence>
<evidence type="ECO:0000313" key="4">
    <source>
        <dbReference type="EMBL" id="ACB85430.1"/>
    </source>
</evidence>
<dbReference type="InParanoid" id="B2A613"/>
<dbReference type="RefSeq" id="WP_012448295.1">
    <property type="nucleotide sequence ID" value="NC_010718.1"/>
</dbReference>
<dbReference type="KEGG" id="nth:Nther_1858"/>